<gene>
    <name evidence="3" type="ORF">VM1G_12071</name>
</gene>
<keyword evidence="1" id="KW-0677">Repeat</keyword>
<dbReference type="SMR" id="A0A194VIY8"/>
<reference evidence="3" key="1">
    <citation type="submission" date="2014-12" db="EMBL/GenBank/DDBJ databases">
        <title>Genome Sequence of Valsa Canker Pathogens Uncovers a Specific Adaption of Colonization on Woody Bark.</title>
        <authorList>
            <person name="Yin Z."/>
            <person name="Liu H."/>
            <person name="Gao X."/>
            <person name="Li Z."/>
            <person name="Song N."/>
            <person name="Ke X."/>
            <person name="Dai Q."/>
            <person name="Wu Y."/>
            <person name="Sun Y."/>
            <person name="Xu J.-R."/>
            <person name="Kang Z.K."/>
            <person name="Wang L."/>
            <person name="Huang L."/>
        </authorList>
    </citation>
    <scope>NUCLEOTIDE SEQUENCE [LARGE SCALE GENOMIC DNA]</scope>
    <source>
        <strain evidence="3">03-8</strain>
    </source>
</reference>
<dbReference type="Gene3D" id="1.25.40.20">
    <property type="entry name" value="Ankyrin repeat-containing domain"/>
    <property type="match status" value="1"/>
</dbReference>
<protein>
    <submittedName>
        <fullName evidence="3">Uveal autoantigen with coiled-coil domains and ankyrin repeats</fullName>
    </submittedName>
</protein>
<evidence type="ECO:0000313" key="3">
    <source>
        <dbReference type="EMBL" id="KUI64116.1"/>
    </source>
</evidence>
<evidence type="ECO:0000256" key="2">
    <source>
        <dbReference type="ARBA" id="ARBA00023043"/>
    </source>
</evidence>
<dbReference type="PANTHER" id="PTHR24180">
    <property type="entry name" value="CYCLIN-DEPENDENT KINASE INHIBITOR 2C-RELATED"/>
    <property type="match status" value="1"/>
</dbReference>
<evidence type="ECO:0000313" key="4">
    <source>
        <dbReference type="Proteomes" id="UP000078559"/>
    </source>
</evidence>
<dbReference type="AlphaFoldDB" id="A0A194VIY8"/>
<name>A0A194VIY8_CYTMA</name>
<dbReference type="Proteomes" id="UP000078559">
    <property type="component" value="Unassembled WGS sequence"/>
</dbReference>
<keyword evidence="2" id="KW-0040">ANK repeat</keyword>
<dbReference type="OrthoDB" id="426293at2759"/>
<dbReference type="InterPro" id="IPR036770">
    <property type="entry name" value="Ankyrin_rpt-contain_sf"/>
</dbReference>
<dbReference type="InterPro" id="IPR051637">
    <property type="entry name" value="Ank_repeat_dom-contain_49"/>
</dbReference>
<sequence length="185" mass="21252">MKVAAKIHQPEVFNFLLSIGIDTHLQDENQKSAATTVLTRRGSQEYALRIDEDDLVERLNWTPLHKRAALARDGDVVEAINEVLLELEHGKIDSRDSLGWTPLVWLAENGEADAIQLLNKSQSQYSWRTDVHRNCPSRCRQRWDVNAQDKHERTPLLYFSIPELLNLMLDRGADMYTKDDEGTIT</sequence>
<evidence type="ECO:0000256" key="1">
    <source>
        <dbReference type="ARBA" id="ARBA00022737"/>
    </source>
</evidence>
<dbReference type="PANTHER" id="PTHR24180:SF45">
    <property type="entry name" value="POLY [ADP-RIBOSE] POLYMERASE TANKYRASE"/>
    <property type="match status" value="1"/>
</dbReference>
<dbReference type="EMBL" id="KN796120">
    <property type="protein sequence ID" value="KUI64116.1"/>
    <property type="molecule type" value="Genomic_DNA"/>
</dbReference>
<organism evidence="3 4">
    <name type="scientific">Cytospora mali</name>
    <name type="common">Apple Valsa canker fungus</name>
    <name type="synonym">Valsa mali</name>
    <dbReference type="NCBI Taxonomy" id="578113"/>
    <lineage>
        <taxon>Eukaryota</taxon>
        <taxon>Fungi</taxon>
        <taxon>Dikarya</taxon>
        <taxon>Ascomycota</taxon>
        <taxon>Pezizomycotina</taxon>
        <taxon>Sordariomycetes</taxon>
        <taxon>Sordariomycetidae</taxon>
        <taxon>Diaporthales</taxon>
        <taxon>Cytosporaceae</taxon>
        <taxon>Cytospora</taxon>
    </lineage>
</organism>
<dbReference type="SUPFAM" id="SSF48403">
    <property type="entry name" value="Ankyrin repeat"/>
    <property type="match status" value="1"/>
</dbReference>
<proteinExistence type="predicted"/>
<accession>A0A194VIY8</accession>
<keyword evidence="4" id="KW-1185">Reference proteome</keyword>